<feature type="compositionally biased region" description="Gly residues" evidence="1">
    <location>
        <begin position="65"/>
        <end position="78"/>
    </location>
</feature>
<dbReference type="EMBL" id="BAAABV010000014">
    <property type="protein sequence ID" value="GAA0282953.1"/>
    <property type="molecule type" value="Genomic_DNA"/>
</dbReference>
<evidence type="ECO:0000256" key="1">
    <source>
        <dbReference type="SAM" id="MobiDB-lite"/>
    </source>
</evidence>
<feature type="region of interest" description="Disordered" evidence="1">
    <location>
        <begin position="1"/>
        <end position="23"/>
    </location>
</feature>
<feature type="compositionally biased region" description="Low complexity" evidence="1">
    <location>
        <begin position="400"/>
        <end position="411"/>
    </location>
</feature>
<keyword evidence="2" id="KW-1133">Transmembrane helix</keyword>
<evidence type="ECO:0000256" key="2">
    <source>
        <dbReference type="SAM" id="Phobius"/>
    </source>
</evidence>
<feature type="compositionally biased region" description="Low complexity" evidence="1">
    <location>
        <begin position="378"/>
        <end position="393"/>
    </location>
</feature>
<sequence length="424" mass="43865">MAVPGDPPNGTPEDIGGGDDELRPDEYRSVVFDEAFVRAARLQEFSAQERMGEHARAVRSRSIWSGGGSTGRGTGTPGRGARQGMLLVLLIASAFAVAVYLGLRNPYVPPAGGDAEPLSSTVVPLTPSSAVPGGKPADLYAHSPAADYRTGAAGITLPAARRTRHFTESQVVAALSIAKDYLVQSSLDPDVLSGNASRPVRVLLDPGQLAQFDESMASPSGDGRHAATGWLVRFDPQTAALADTRVRVNGTLAFEEISPETLVVTTDHTFVYAVRGAAGPPAGPDAASLFTVRRELRLRFDHEDLTARRAELSSSYVMAGPQDCAADPAPGFRPLLAGAGPTTVGPPVSDPYASGHPRRTAGLCGVMDPAATPPDPSAAPAQPAGQPTPSSGPGQPPQPDQTASRVPLAQPQAPPPPASVSPVR</sequence>
<feature type="region of interest" description="Disordered" evidence="1">
    <location>
        <begin position="336"/>
        <end position="424"/>
    </location>
</feature>
<feature type="transmembrane region" description="Helical" evidence="2">
    <location>
        <begin position="84"/>
        <end position="103"/>
    </location>
</feature>
<keyword evidence="4" id="KW-1185">Reference proteome</keyword>
<keyword evidence="2" id="KW-0472">Membrane</keyword>
<proteinExistence type="predicted"/>
<comment type="caution">
    <text evidence="3">The sequence shown here is derived from an EMBL/GenBank/DDBJ whole genome shotgun (WGS) entry which is preliminary data.</text>
</comment>
<dbReference type="RefSeq" id="WP_344156108.1">
    <property type="nucleotide sequence ID" value="NZ_BAAABV010000014.1"/>
</dbReference>
<organism evidence="3 4">
    <name type="scientific">Streptomyces polychromogenes</name>
    <dbReference type="NCBI Taxonomy" id="67342"/>
    <lineage>
        <taxon>Bacteria</taxon>
        <taxon>Bacillati</taxon>
        <taxon>Actinomycetota</taxon>
        <taxon>Actinomycetes</taxon>
        <taxon>Kitasatosporales</taxon>
        <taxon>Streptomycetaceae</taxon>
        <taxon>Streptomyces</taxon>
    </lineage>
</organism>
<reference evidence="3 4" key="1">
    <citation type="journal article" date="2019" name="Int. J. Syst. Evol. Microbiol.">
        <title>The Global Catalogue of Microorganisms (GCM) 10K type strain sequencing project: providing services to taxonomists for standard genome sequencing and annotation.</title>
        <authorList>
            <consortium name="The Broad Institute Genomics Platform"/>
            <consortium name="The Broad Institute Genome Sequencing Center for Infectious Disease"/>
            <person name="Wu L."/>
            <person name="Ma J."/>
        </authorList>
    </citation>
    <scope>NUCLEOTIDE SEQUENCE [LARGE SCALE GENOMIC DNA]</scope>
    <source>
        <strain evidence="3 4">JCM 4505</strain>
    </source>
</reference>
<name>A0ABN0VA24_9ACTN</name>
<feature type="compositionally biased region" description="Pro residues" evidence="1">
    <location>
        <begin position="1"/>
        <end position="10"/>
    </location>
</feature>
<feature type="region of interest" description="Disordered" evidence="1">
    <location>
        <begin position="58"/>
        <end position="78"/>
    </location>
</feature>
<feature type="compositionally biased region" description="Pro residues" evidence="1">
    <location>
        <begin position="412"/>
        <end position="424"/>
    </location>
</feature>
<gene>
    <name evidence="3" type="ORF">GCM10010302_21050</name>
</gene>
<dbReference type="Proteomes" id="UP001501867">
    <property type="component" value="Unassembled WGS sequence"/>
</dbReference>
<accession>A0ABN0VA24</accession>
<evidence type="ECO:0000313" key="3">
    <source>
        <dbReference type="EMBL" id="GAA0282953.1"/>
    </source>
</evidence>
<evidence type="ECO:0000313" key="4">
    <source>
        <dbReference type="Proteomes" id="UP001501867"/>
    </source>
</evidence>
<keyword evidence="2" id="KW-0812">Transmembrane</keyword>
<protein>
    <submittedName>
        <fullName evidence="3">Uncharacterized protein</fullName>
    </submittedName>
</protein>